<dbReference type="PANTHER" id="PTHR36194">
    <property type="entry name" value="S-LAYER-LIKE PROTEIN"/>
    <property type="match status" value="1"/>
</dbReference>
<evidence type="ECO:0000256" key="2">
    <source>
        <dbReference type="SAM" id="Phobius"/>
    </source>
</evidence>
<keyword evidence="6" id="KW-1185">Reference proteome</keyword>
<keyword evidence="2" id="KW-1133">Transmembrane helix</keyword>
<reference evidence="5 6" key="1">
    <citation type="submission" date="2019-04" db="EMBL/GenBank/DDBJ databases">
        <authorList>
            <person name="Li Y."/>
            <person name="Wang J."/>
        </authorList>
    </citation>
    <scope>NUCLEOTIDE SEQUENCE [LARGE SCALE GENOMIC DNA]</scope>
    <source>
        <strain evidence="5 6">DSM 14668</strain>
    </source>
</reference>
<evidence type="ECO:0000313" key="6">
    <source>
        <dbReference type="Proteomes" id="UP000309215"/>
    </source>
</evidence>
<dbReference type="PROSITE" id="PS50005">
    <property type="entry name" value="TPR"/>
    <property type="match status" value="1"/>
</dbReference>
<feature type="signal peptide" evidence="3">
    <location>
        <begin position="1"/>
        <end position="22"/>
    </location>
</feature>
<evidence type="ECO:0000313" key="5">
    <source>
        <dbReference type="EMBL" id="TKD03501.1"/>
    </source>
</evidence>
<feature type="domain" description="PEGA" evidence="4">
    <location>
        <begin position="141"/>
        <end position="206"/>
    </location>
</feature>
<dbReference type="AlphaFoldDB" id="A0A4U1J811"/>
<comment type="caution">
    <text evidence="5">The sequence shown here is derived from an EMBL/GenBank/DDBJ whole genome shotgun (WGS) entry which is preliminary data.</text>
</comment>
<keyword evidence="2" id="KW-0812">Transmembrane</keyword>
<dbReference type="Pfam" id="PF08308">
    <property type="entry name" value="PEGA"/>
    <property type="match status" value="2"/>
</dbReference>
<dbReference type="Proteomes" id="UP000309215">
    <property type="component" value="Unassembled WGS sequence"/>
</dbReference>
<dbReference type="EMBL" id="SSMQ01000028">
    <property type="protein sequence ID" value="TKD03501.1"/>
    <property type="molecule type" value="Genomic_DNA"/>
</dbReference>
<evidence type="ECO:0000256" key="3">
    <source>
        <dbReference type="SAM" id="SignalP"/>
    </source>
</evidence>
<dbReference type="InterPro" id="IPR019734">
    <property type="entry name" value="TPR_rpt"/>
</dbReference>
<dbReference type="PANTHER" id="PTHR36194:SF1">
    <property type="entry name" value="S-LAYER-LIKE PROTEIN"/>
    <property type="match status" value="1"/>
</dbReference>
<dbReference type="InterPro" id="IPR013229">
    <property type="entry name" value="PEGA"/>
</dbReference>
<accession>A0A4U1J811</accession>
<feature type="domain" description="PEGA" evidence="4">
    <location>
        <begin position="214"/>
        <end position="277"/>
    </location>
</feature>
<dbReference type="Gene3D" id="1.25.40.10">
    <property type="entry name" value="Tetratricopeptide repeat domain"/>
    <property type="match status" value="1"/>
</dbReference>
<organism evidence="5 6">
    <name type="scientific">Polyangium fumosum</name>
    <dbReference type="NCBI Taxonomy" id="889272"/>
    <lineage>
        <taxon>Bacteria</taxon>
        <taxon>Pseudomonadati</taxon>
        <taxon>Myxococcota</taxon>
        <taxon>Polyangia</taxon>
        <taxon>Polyangiales</taxon>
        <taxon>Polyangiaceae</taxon>
        <taxon>Polyangium</taxon>
    </lineage>
</organism>
<feature type="chain" id="PRO_5020393782" evidence="3">
    <location>
        <begin position="23"/>
        <end position="411"/>
    </location>
</feature>
<feature type="transmembrane region" description="Helical" evidence="2">
    <location>
        <begin position="284"/>
        <end position="305"/>
    </location>
</feature>
<dbReference type="SUPFAM" id="SSF48452">
    <property type="entry name" value="TPR-like"/>
    <property type="match status" value="1"/>
</dbReference>
<name>A0A4U1J811_9BACT</name>
<feature type="transmembrane region" description="Helical" evidence="2">
    <location>
        <begin position="345"/>
        <end position="365"/>
    </location>
</feature>
<gene>
    <name evidence="5" type="ORF">E8A74_25190</name>
</gene>
<keyword evidence="3" id="KW-0732">Signal</keyword>
<dbReference type="RefSeq" id="WP_136931621.1">
    <property type="nucleotide sequence ID" value="NZ_SSMQ01000028.1"/>
</dbReference>
<protein>
    <submittedName>
        <fullName evidence="5">PEGA domain-containing protein</fullName>
    </submittedName>
</protein>
<evidence type="ECO:0000259" key="4">
    <source>
        <dbReference type="Pfam" id="PF08308"/>
    </source>
</evidence>
<keyword evidence="1" id="KW-0802">TPR repeat</keyword>
<keyword evidence="2" id="KW-0472">Membrane</keyword>
<feature type="repeat" description="TPR" evidence="1">
    <location>
        <begin position="32"/>
        <end position="65"/>
    </location>
</feature>
<evidence type="ECO:0000256" key="1">
    <source>
        <dbReference type="PROSITE-ProRule" id="PRU00339"/>
    </source>
</evidence>
<dbReference type="OrthoDB" id="5504757at2"/>
<proteinExistence type="predicted"/>
<dbReference type="InterPro" id="IPR011990">
    <property type="entry name" value="TPR-like_helical_dom_sf"/>
</dbReference>
<sequence>MKRFFAALVALALATGAGPSLAGPADVDSPEARAYFETGAREYEKGNYANAVRAFEQAYALTTRPGLLFSIAQAYRKQYGNDGKPQNLRQAVDYYRRYLATDTTGKRRGEADAGIKDIEEILSRLPPEVQSTPAPEEAPSTQISITTQVEDATISIDGAAPRPLEAIDVTPGKHKVLVQAPGYFPEEREVPAKQGQMTALDVPLREMPAYVSITGPAGASVTVDGLPKGALPLQAPLQIEAGVRTLHVSLNGFNTFTTELDLGRGKSEDLKATLDRTRQRMTSFVLIGGAATCVAGGIVMAFLAADSGEEAKKLNEKRKKETISDTELDDYLTYRDGQTAFRNGATAALNVAAGFGALAFLLYYFDEPRLTPPRKKDDKKPQSPGPSRLREIAVVPAVGPGLVGLSFGARF</sequence>